<reference evidence="1" key="1">
    <citation type="submission" date="2018-02" db="EMBL/GenBank/DDBJ databases">
        <title>Rhizophora mucronata_Transcriptome.</title>
        <authorList>
            <person name="Meera S.P."/>
            <person name="Sreeshan A."/>
            <person name="Augustine A."/>
        </authorList>
    </citation>
    <scope>NUCLEOTIDE SEQUENCE</scope>
    <source>
        <tissue evidence="1">Leaf</tissue>
    </source>
</reference>
<proteinExistence type="predicted"/>
<sequence length="47" mass="5628">MNPLKDRSLSKNKQLKRTPFSLSAWKFNKTRQKLVEKDVRTSDLVFF</sequence>
<name>A0A2P2PYI3_RHIMU</name>
<dbReference type="AlphaFoldDB" id="A0A2P2PYI3"/>
<evidence type="ECO:0000313" key="1">
    <source>
        <dbReference type="EMBL" id="MBX59811.1"/>
    </source>
</evidence>
<protein>
    <submittedName>
        <fullName evidence="1">Syntaxin-132-like</fullName>
    </submittedName>
</protein>
<accession>A0A2P2PYI3</accession>
<organism evidence="1">
    <name type="scientific">Rhizophora mucronata</name>
    <name type="common">Asiatic mangrove</name>
    <dbReference type="NCBI Taxonomy" id="61149"/>
    <lineage>
        <taxon>Eukaryota</taxon>
        <taxon>Viridiplantae</taxon>
        <taxon>Streptophyta</taxon>
        <taxon>Embryophyta</taxon>
        <taxon>Tracheophyta</taxon>
        <taxon>Spermatophyta</taxon>
        <taxon>Magnoliopsida</taxon>
        <taxon>eudicotyledons</taxon>
        <taxon>Gunneridae</taxon>
        <taxon>Pentapetalae</taxon>
        <taxon>rosids</taxon>
        <taxon>fabids</taxon>
        <taxon>Malpighiales</taxon>
        <taxon>Rhizophoraceae</taxon>
        <taxon>Rhizophora</taxon>
    </lineage>
</organism>
<dbReference type="EMBL" id="GGEC01079327">
    <property type="protein sequence ID" value="MBX59811.1"/>
    <property type="molecule type" value="Transcribed_RNA"/>
</dbReference>